<dbReference type="PROSITE" id="PS50885">
    <property type="entry name" value="HAMP"/>
    <property type="match status" value="1"/>
</dbReference>
<keyword evidence="1" id="KW-0472">Membrane</keyword>
<evidence type="ECO:0000259" key="2">
    <source>
        <dbReference type="PROSITE" id="PS50885"/>
    </source>
</evidence>
<evidence type="ECO:0000313" key="3">
    <source>
        <dbReference type="EMBL" id="MBD2182444.1"/>
    </source>
</evidence>
<dbReference type="GO" id="GO:0016020">
    <property type="term" value="C:membrane"/>
    <property type="evidence" value="ECO:0007669"/>
    <property type="project" value="InterPro"/>
</dbReference>
<dbReference type="Gene3D" id="6.10.340.10">
    <property type="match status" value="1"/>
</dbReference>
<dbReference type="Pfam" id="PF00672">
    <property type="entry name" value="HAMP"/>
    <property type="match status" value="1"/>
</dbReference>
<keyword evidence="1" id="KW-0812">Transmembrane</keyword>
<dbReference type="GO" id="GO:0007165">
    <property type="term" value="P:signal transduction"/>
    <property type="evidence" value="ECO:0007669"/>
    <property type="project" value="InterPro"/>
</dbReference>
<organism evidence="3 4">
    <name type="scientific">Aerosakkonema funiforme FACHB-1375</name>
    <dbReference type="NCBI Taxonomy" id="2949571"/>
    <lineage>
        <taxon>Bacteria</taxon>
        <taxon>Bacillati</taxon>
        <taxon>Cyanobacteriota</taxon>
        <taxon>Cyanophyceae</taxon>
        <taxon>Oscillatoriophycideae</taxon>
        <taxon>Aerosakkonematales</taxon>
        <taxon>Aerosakkonemataceae</taxon>
        <taxon>Aerosakkonema</taxon>
    </lineage>
</organism>
<dbReference type="SUPFAM" id="SSF158472">
    <property type="entry name" value="HAMP domain-like"/>
    <property type="match status" value="1"/>
</dbReference>
<dbReference type="SMART" id="SM00304">
    <property type="entry name" value="HAMP"/>
    <property type="match status" value="1"/>
</dbReference>
<name>A0A926VGY0_9CYAN</name>
<keyword evidence="1" id="KW-1133">Transmembrane helix</keyword>
<feature type="transmembrane region" description="Helical" evidence="1">
    <location>
        <begin position="214"/>
        <end position="237"/>
    </location>
</feature>
<dbReference type="InterPro" id="IPR021796">
    <property type="entry name" value="Tll0287-like_dom"/>
</dbReference>
<dbReference type="AlphaFoldDB" id="A0A926VGY0"/>
<comment type="caution">
    <text evidence="3">The sequence shown here is derived from an EMBL/GenBank/DDBJ whole genome shotgun (WGS) entry which is preliminary data.</text>
</comment>
<dbReference type="InterPro" id="IPR003660">
    <property type="entry name" value="HAMP_dom"/>
</dbReference>
<reference evidence="3" key="2">
    <citation type="submission" date="2020-08" db="EMBL/GenBank/DDBJ databases">
        <authorList>
            <person name="Chen M."/>
            <person name="Teng W."/>
            <person name="Zhao L."/>
            <person name="Hu C."/>
            <person name="Zhou Y."/>
            <person name="Han B."/>
            <person name="Song L."/>
            <person name="Shu W."/>
        </authorList>
    </citation>
    <scope>NUCLEOTIDE SEQUENCE</scope>
    <source>
        <strain evidence="3">FACHB-1375</strain>
    </source>
</reference>
<dbReference type="RefSeq" id="WP_190465254.1">
    <property type="nucleotide sequence ID" value="NZ_JACJPW010000036.1"/>
</dbReference>
<evidence type="ECO:0000256" key="1">
    <source>
        <dbReference type="SAM" id="Phobius"/>
    </source>
</evidence>
<keyword evidence="4" id="KW-1185">Reference proteome</keyword>
<protein>
    <submittedName>
        <fullName evidence="3">DUF3365 domain-containing protein</fullName>
    </submittedName>
</protein>
<evidence type="ECO:0000313" key="4">
    <source>
        <dbReference type="Proteomes" id="UP000641646"/>
    </source>
</evidence>
<dbReference type="Proteomes" id="UP000641646">
    <property type="component" value="Unassembled WGS sequence"/>
</dbReference>
<dbReference type="Pfam" id="PF11845">
    <property type="entry name" value="Tll0287-like"/>
    <property type="match status" value="1"/>
</dbReference>
<proteinExistence type="predicted"/>
<sequence length="317" mass="36344">MLKNLKLETLFTLLTLLVVIGALVLSGVVINNGIRDRARNEITTKAGVMMKTMIAVHRYTNEQVKPKFGDRLAQEFIPESVSFFAAREIFERLRQNPEYQDFFYKEAALNPTNIKDKADAFETRLIERFRKEKALEQVEGYRDYQGKKLFYVARPAKVTQASCLECHDTPEKAPPSMVAQYGKENGFGWKLNEIVGAQMIAVPVGTVFGSAQLLVFKFMGTILLALALLIAGIKLLLNRFIVEPIEEMTRVTKAIVNGERELEFEVDYKNEIGNLRTHLNRMKRDYEIEIEKYKESLITDTEEEIENENEESENSDN</sequence>
<dbReference type="EMBL" id="JACJPW010000036">
    <property type="protein sequence ID" value="MBD2182444.1"/>
    <property type="molecule type" value="Genomic_DNA"/>
</dbReference>
<gene>
    <name evidence="3" type="ORF">H6G03_15290</name>
</gene>
<dbReference type="CDD" id="cd06225">
    <property type="entry name" value="HAMP"/>
    <property type="match status" value="1"/>
</dbReference>
<accession>A0A926VGY0</accession>
<feature type="domain" description="HAMP" evidence="2">
    <location>
        <begin position="239"/>
        <end position="291"/>
    </location>
</feature>
<reference evidence="3" key="1">
    <citation type="journal article" date="2015" name="ISME J.">
        <title>Draft Genome Sequence of Streptomyces incarnatus NRRL8089, which Produces the Nucleoside Antibiotic Sinefungin.</title>
        <authorList>
            <person name="Oshima K."/>
            <person name="Hattori M."/>
            <person name="Shimizu H."/>
            <person name="Fukuda K."/>
            <person name="Nemoto M."/>
            <person name="Inagaki K."/>
            <person name="Tamura T."/>
        </authorList>
    </citation>
    <scope>NUCLEOTIDE SEQUENCE</scope>
    <source>
        <strain evidence="3">FACHB-1375</strain>
    </source>
</reference>